<keyword evidence="2" id="KW-0732">Signal</keyword>
<feature type="region of interest" description="Disordered" evidence="1">
    <location>
        <begin position="344"/>
        <end position="367"/>
    </location>
</feature>
<accession>A0A9W3BL22</accession>
<dbReference type="OrthoDB" id="6162663at2759"/>
<organism evidence="3 4">
    <name type="scientific">Biomphalaria glabrata</name>
    <name type="common">Bloodfluke planorb</name>
    <name type="synonym">Freshwater snail</name>
    <dbReference type="NCBI Taxonomy" id="6526"/>
    <lineage>
        <taxon>Eukaryota</taxon>
        <taxon>Metazoa</taxon>
        <taxon>Spiralia</taxon>
        <taxon>Lophotrochozoa</taxon>
        <taxon>Mollusca</taxon>
        <taxon>Gastropoda</taxon>
        <taxon>Heterobranchia</taxon>
        <taxon>Euthyneura</taxon>
        <taxon>Panpulmonata</taxon>
        <taxon>Hygrophila</taxon>
        <taxon>Lymnaeoidea</taxon>
        <taxon>Planorbidae</taxon>
        <taxon>Biomphalaria</taxon>
    </lineage>
</organism>
<gene>
    <name evidence="4" type="primary">LOC106052948</name>
</gene>
<feature type="region of interest" description="Disordered" evidence="1">
    <location>
        <begin position="649"/>
        <end position="677"/>
    </location>
</feature>
<feature type="region of interest" description="Disordered" evidence="1">
    <location>
        <begin position="1220"/>
        <end position="1248"/>
    </location>
</feature>
<feature type="compositionally biased region" description="Polar residues" evidence="1">
    <location>
        <begin position="1140"/>
        <end position="1151"/>
    </location>
</feature>
<feature type="compositionally biased region" description="Polar residues" evidence="1">
    <location>
        <begin position="1330"/>
        <end position="1346"/>
    </location>
</feature>
<dbReference type="Proteomes" id="UP001165740">
    <property type="component" value="Chromosome 10"/>
</dbReference>
<feature type="region of interest" description="Disordered" evidence="1">
    <location>
        <begin position="1465"/>
        <end position="1491"/>
    </location>
</feature>
<feature type="compositionally biased region" description="Basic and acidic residues" evidence="1">
    <location>
        <begin position="1225"/>
        <end position="1248"/>
    </location>
</feature>
<sequence>MWRFSVCIGSIMFFWSKCCCNLRNNNNQNWRLILILSCVFQAMASNTQLRDVTSETVWTNLTSWTESPSLNLSSRASLLVTVGRTSSQDAANSEIRVPPELSSPGAQYTDVADVSHFQTIVSSPSLVEASYVSIFPSFSLTPVFQSETGQPEKILTSHLYHSLSNQVIQTTPLNSPNTLLTSPYKSSESTSLVKASPNIHNPVFLETLALMHFNPTKTSQLLDSSNSVSQNYWKITPSRDIDLQASPTESWSLEPSKDHQRFIHYISSTHELIEITHTKRLSNDISHNEGIMSQSLLVSTQSTWSLESSTVIPTHTPGVFSGLLTFPDGGGTGSLTGIMSMLSSKQQDAPTNSARSPRPVTSNGAAANRTNDLVRLEENEWAVPVVAVLASTTLVTIVVLMIVCARQYRATRVSRRNVPEDEETGTTSYHQHHLPQKSRQEYDTRFVPSGLENDQVLPPFDRVDTPTSSRLPGNRYGRKPWSNLPRNESREYFEMFDLEKSGQSKLSSMDSVDNGEEWTTKYVQETRLYDYGIGDLRNQNNNLTLGEQSKKFQSGLGISPRTPRRDESPVFGTAKRFSKQSAALSFEEVRWSDVQLRQQKVNTIPPVKPKRVFTFDKLQVPYSPSRQRLAGLVSRGFISDVNNQGFSSSIDNQGFSSDFESERSHSKHHKEEGDDNVEGHIQSRLKGNNYNQKLPISPDVQMRNMYGVDDRRHRILKCASYDESKLQVESRQPLYKNTPTRKISTVSEPARELLDIPESSIAKSKWMYPSVDNLDQIDSPYHSDEHVNIVYSGSEQSNTFVTLQTGDFSSTVQENKSTGNVFFIKSEDNKKSHMETSQTDLGAKKSKPDFIFPIISKASKKILEVRNSRKLENAKTFETHSQENPSSRRLSSLSDEDVSKVENVKTVGSASPCSVSQSVPKIILTNESEEDEGDIVQGQGKMSKLKTARGVRRIARANNPFLIEIDQSSSIKSEKFRRASAPSMPSNVDPNVHLVVSQGLTRSSSSELLRAPMLAADVSRTTSSWSELYNLVTHSPEHDSEQRERVKKMIDDRYEALFGNKTPGYALADRLEGRDLWSPRIAKRRHIAKSKAASLERDSSLTHIEEKDSETGNYPSVLASDRRRHSDEPWRPREDVPRISSLSEGNSSTRKMLTHGTDGCDHLQSLSANFDDDSIHFDRSSKMKDFSDMDIARTRNKGQQTMSLNKDKINLSKTVIDAEVSDSEDGARKSRENNEIHGDIGQNSKRDQSLIISNQAHFVKVSEATLTEGRKAEAQVKRLEKFDSSKKELPKDQESDENRNTQKDLCSFDYLHNTNQPKNEKSSLVPRTPEGSTHRFSASSSPESLETNYLPTIHEPELLGLGFGEYADKIVESNENTKTVSKTATRDISENAHAIIHSGQRKATLQNQNQNDDQLSPFRIQSAISSNAPNSIHEQTASPPSKLRKSKVADDEFVQMLKTEERPYFSDGLHDSLPSSKDTSFIDFDTSGEDNQEVDYDVNYFDSLLSSSV</sequence>
<feature type="signal peptide" evidence="2">
    <location>
        <begin position="1"/>
        <end position="44"/>
    </location>
</feature>
<name>A0A9W3BL22_BIOGL</name>
<feature type="region of interest" description="Disordered" evidence="1">
    <location>
        <begin position="1088"/>
        <end position="1155"/>
    </location>
</feature>
<feature type="compositionally biased region" description="Basic and acidic residues" evidence="1">
    <location>
        <begin position="660"/>
        <end position="672"/>
    </location>
</feature>
<feature type="compositionally biased region" description="Basic and acidic residues" evidence="1">
    <location>
        <begin position="1094"/>
        <end position="1110"/>
    </location>
</feature>
<feature type="region of interest" description="Disordered" evidence="1">
    <location>
        <begin position="1311"/>
        <end position="1346"/>
    </location>
</feature>
<keyword evidence="3" id="KW-1185">Reference proteome</keyword>
<evidence type="ECO:0000256" key="1">
    <source>
        <dbReference type="SAM" id="MobiDB-lite"/>
    </source>
</evidence>
<feature type="region of interest" description="Disordered" evidence="1">
    <location>
        <begin position="416"/>
        <end position="484"/>
    </location>
</feature>
<feature type="region of interest" description="Disordered" evidence="1">
    <location>
        <begin position="874"/>
        <end position="896"/>
    </location>
</feature>
<evidence type="ECO:0000313" key="4">
    <source>
        <dbReference type="RefSeq" id="XP_055900221.1"/>
    </source>
</evidence>
<feature type="compositionally biased region" description="Polar residues" evidence="1">
    <location>
        <begin position="649"/>
        <end position="658"/>
    </location>
</feature>
<reference evidence="4" key="1">
    <citation type="submission" date="2025-08" db="UniProtKB">
        <authorList>
            <consortium name="RefSeq"/>
        </authorList>
    </citation>
    <scope>IDENTIFICATION</scope>
</reference>
<proteinExistence type="predicted"/>
<protein>
    <submittedName>
        <fullName evidence="4">Uncharacterized protein LOC106052948 isoform X1</fullName>
    </submittedName>
</protein>
<evidence type="ECO:0000313" key="3">
    <source>
        <dbReference type="Proteomes" id="UP001165740"/>
    </source>
</evidence>
<dbReference type="GeneID" id="106052948"/>
<feature type="region of interest" description="Disordered" evidence="1">
    <location>
        <begin position="1426"/>
        <end position="1447"/>
    </location>
</feature>
<evidence type="ECO:0000256" key="2">
    <source>
        <dbReference type="SAM" id="SignalP"/>
    </source>
</evidence>
<feature type="compositionally biased region" description="Polar residues" evidence="1">
    <location>
        <begin position="1426"/>
        <end position="1439"/>
    </location>
</feature>
<feature type="compositionally biased region" description="Basic and acidic residues" evidence="1">
    <location>
        <begin position="1120"/>
        <end position="1137"/>
    </location>
</feature>
<feature type="chain" id="PRO_5040829897" evidence="2">
    <location>
        <begin position="45"/>
        <end position="1509"/>
    </location>
</feature>
<dbReference type="RefSeq" id="XP_055900221.1">
    <property type="nucleotide sequence ID" value="XM_056044246.1"/>
</dbReference>